<keyword evidence="3" id="KW-1185">Reference proteome</keyword>
<dbReference type="RefSeq" id="WP_338240183.1">
    <property type="nucleotide sequence ID" value="NZ_BQKE01000016.1"/>
</dbReference>
<accession>A0AAN5AQC1</accession>
<name>A0AAN5AQC1_9BACT</name>
<dbReference type="EMBL" id="BQKE01000016">
    <property type="protein sequence ID" value="GJM65156.1"/>
    <property type="molecule type" value="Genomic_DNA"/>
</dbReference>
<evidence type="ECO:0000313" key="2">
    <source>
        <dbReference type="EMBL" id="GJM65156.1"/>
    </source>
</evidence>
<gene>
    <name evidence="2" type="ORF">PEDI_57080</name>
</gene>
<proteinExistence type="predicted"/>
<organism evidence="2 3">
    <name type="scientific">Persicobacter diffluens</name>
    <dbReference type="NCBI Taxonomy" id="981"/>
    <lineage>
        <taxon>Bacteria</taxon>
        <taxon>Pseudomonadati</taxon>
        <taxon>Bacteroidota</taxon>
        <taxon>Cytophagia</taxon>
        <taxon>Cytophagales</taxon>
        <taxon>Persicobacteraceae</taxon>
        <taxon>Persicobacter</taxon>
    </lineage>
</organism>
<comment type="caution">
    <text evidence="2">The sequence shown here is derived from an EMBL/GenBank/DDBJ whole genome shotgun (WGS) entry which is preliminary data.</text>
</comment>
<evidence type="ECO:0000259" key="1">
    <source>
        <dbReference type="Pfam" id="PF20469"/>
    </source>
</evidence>
<sequence length="195" mass="22785">MNLERDISYKDAFQILCYENSTPAFFANKVLLVEGDSDFIYLKELSKTMNPNWDFDNQNIPIIRMSGKSNIKKYADFYRHFEVQVFSLVDLDMLIDGFDKYEIGAEILSKREDLLKKLDDISESGDFDSDLKKSKIKELTRRYNWKQKYSRLKELATLVKEGGPISDDDISDIDFLFAEESNNLRRQILGYPEGI</sequence>
<feature type="domain" description="OLD protein-like TOPRIM" evidence="1">
    <location>
        <begin position="25"/>
        <end position="92"/>
    </location>
</feature>
<dbReference type="Proteomes" id="UP001310022">
    <property type="component" value="Unassembled WGS sequence"/>
</dbReference>
<dbReference type="Pfam" id="PF20469">
    <property type="entry name" value="OLD-like_TOPRIM"/>
    <property type="match status" value="1"/>
</dbReference>
<dbReference type="InterPro" id="IPR034139">
    <property type="entry name" value="TOPRIM_OLD"/>
</dbReference>
<protein>
    <recommendedName>
        <fullName evidence="1">OLD protein-like TOPRIM domain-containing protein</fullName>
    </recommendedName>
</protein>
<dbReference type="CDD" id="cd01026">
    <property type="entry name" value="TOPRIM_OLD"/>
    <property type="match status" value="1"/>
</dbReference>
<dbReference type="AlphaFoldDB" id="A0AAN5AQC1"/>
<reference evidence="2 3" key="1">
    <citation type="submission" date="2021-12" db="EMBL/GenBank/DDBJ databases">
        <title>Genome sequencing of bacteria with rrn-lacking chromosome and rrn-plasmid.</title>
        <authorList>
            <person name="Anda M."/>
            <person name="Iwasaki W."/>
        </authorList>
    </citation>
    <scope>NUCLEOTIDE SEQUENCE [LARGE SCALE GENOMIC DNA]</scope>
    <source>
        <strain evidence="2 3">NBRC 15940</strain>
    </source>
</reference>
<evidence type="ECO:0000313" key="3">
    <source>
        <dbReference type="Proteomes" id="UP001310022"/>
    </source>
</evidence>